<name>A0A1Y1ZSU3_9PLEO</name>
<evidence type="ECO:0000256" key="1">
    <source>
        <dbReference type="SAM" id="MobiDB-lite"/>
    </source>
</evidence>
<evidence type="ECO:0000313" key="2">
    <source>
        <dbReference type="EMBL" id="ORY13270.1"/>
    </source>
</evidence>
<dbReference type="AlphaFoldDB" id="A0A1Y1ZSU3"/>
<protein>
    <submittedName>
        <fullName evidence="2">Uncharacterized protein</fullName>
    </submittedName>
</protein>
<keyword evidence="3" id="KW-1185">Reference proteome</keyword>
<feature type="region of interest" description="Disordered" evidence="1">
    <location>
        <begin position="31"/>
        <end position="89"/>
    </location>
</feature>
<organism evidence="2 3">
    <name type="scientific">Clohesyomyces aquaticus</name>
    <dbReference type="NCBI Taxonomy" id="1231657"/>
    <lineage>
        <taxon>Eukaryota</taxon>
        <taxon>Fungi</taxon>
        <taxon>Dikarya</taxon>
        <taxon>Ascomycota</taxon>
        <taxon>Pezizomycotina</taxon>
        <taxon>Dothideomycetes</taxon>
        <taxon>Pleosporomycetidae</taxon>
        <taxon>Pleosporales</taxon>
        <taxon>Lindgomycetaceae</taxon>
        <taxon>Clohesyomyces</taxon>
    </lineage>
</organism>
<feature type="compositionally biased region" description="Basic and acidic residues" evidence="1">
    <location>
        <begin position="56"/>
        <end position="66"/>
    </location>
</feature>
<reference evidence="2 3" key="1">
    <citation type="submission" date="2016-07" db="EMBL/GenBank/DDBJ databases">
        <title>Pervasive Adenine N6-methylation of Active Genes in Fungi.</title>
        <authorList>
            <consortium name="DOE Joint Genome Institute"/>
            <person name="Mondo S.J."/>
            <person name="Dannebaum R.O."/>
            <person name="Kuo R.C."/>
            <person name="Labutti K."/>
            <person name="Haridas S."/>
            <person name="Kuo A."/>
            <person name="Salamov A."/>
            <person name="Ahrendt S.R."/>
            <person name="Lipzen A."/>
            <person name="Sullivan W."/>
            <person name="Andreopoulos W.B."/>
            <person name="Clum A."/>
            <person name="Lindquist E."/>
            <person name="Daum C."/>
            <person name="Ramamoorthy G.K."/>
            <person name="Gryganskyi A."/>
            <person name="Culley D."/>
            <person name="Magnuson J.K."/>
            <person name="James T.Y."/>
            <person name="O'Malley M.A."/>
            <person name="Stajich J.E."/>
            <person name="Spatafora J.W."/>
            <person name="Visel A."/>
            <person name="Grigoriev I.V."/>
        </authorList>
    </citation>
    <scope>NUCLEOTIDE SEQUENCE [LARGE SCALE GENOMIC DNA]</scope>
    <source>
        <strain evidence="2 3">CBS 115471</strain>
    </source>
</reference>
<feature type="region of interest" description="Disordered" evidence="1">
    <location>
        <begin position="188"/>
        <end position="213"/>
    </location>
</feature>
<dbReference type="EMBL" id="MCFA01000043">
    <property type="protein sequence ID" value="ORY13270.1"/>
    <property type="molecule type" value="Genomic_DNA"/>
</dbReference>
<gene>
    <name evidence="2" type="ORF">BCR34DRAFT_272634</name>
</gene>
<evidence type="ECO:0000313" key="3">
    <source>
        <dbReference type="Proteomes" id="UP000193144"/>
    </source>
</evidence>
<accession>A0A1Y1ZSU3</accession>
<proteinExistence type="predicted"/>
<comment type="caution">
    <text evidence="2">The sequence shown here is derived from an EMBL/GenBank/DDBJ whole genome shotgun (WGS) entry which is preliminary data.</text>
</comment>
<sequence>MALPALQSQAPPALYAEPAGSQRELLAAARRAQNVKRRAGETAARPAGVRRQSLRRVKDSREELRRTRTRGLSSATIESSTGTTATPSSGRSFTVANINHGIIYLRYGAGLLAAGRVDIRLVQSSVFFASGAPLCRNWRASISCDSLQLPSRVHPHLGCEHIKSWLTSALTTQARRALWQPTQPSVARSLRLSAPDSARQRPSRLDDAAAAEQ</sequence>
<feature type="compositionally biased region" description="Low complexity" evidence="1">
    <location>
        <begin position="79"/>
        <end position="89"/>
    </location>
</feature>
<dbReference type="STRING" id="1231657.A0A1Y1ZSU3"/>
<dbReference type="Proteomes" id="UP000193144">
    <property type="component" value="Unassembled WGS sequence"/>
</dbReference>